<gene>
    <name evidence="1" type="ORF">SAMN05444372_111103</name>
</gene>
<dbReference type="Proteomes" id="UP000184020">
    <property type="component" value="Unassembled WGS sequence"/>
</dbReference>
<name>A0A1M5NLD0_9FLAO</name>
<organism evidence="1 2">
    <name type="scientific">Flavobacterium micromati</name>
    <dbReference type="NCBI Taxonomy" id="229205"/>
    <lineage>
        <taxon>Bacteria</taxon>
        <taxon>Pseudomonadati</taxon>
        <taxon>Bacteroidota</taxon>
        <taxon>Flavobacteriia</taxon>
        <taxon>Flavobacteriales</taxon>
        <taxon>Flavobacteriaceae</taxon>
        <taxon>Flavobacterium</taxon>
    </lineage>
</organism>
<keyword evidence="2" id="KW-1185">Reference proteome</keyword>
<dbReference type="RefSeq" id="WP_073020861.1">
    <property type="nucleotide sequence ID" value="NZ_FQWF01000011.1"/>
</dbReference>
<evidence type="ECO:0008006" key="3">
    <source>
        <dbReference type="Google" id="ProtNLM"/>
    </source>
</evidence>
<dbReference type="OrthoDB" id="1098070at2"/>
<dbReference type="Gene3D" id="3.30.2310.20">
    <property type="entry name" value="RelE-like"/>
    <property type="match status" value="1"/>
</dbReference>
<sequence>MAKRKVIWSTHSSMDMVEIMNYYTHRNKSKDYSQKLYNSIQFKLKTLDFSVALPQKTSDNKLFYFTIKHIFIGFDCNNNNNLNVLLVIDDRRNPELIKKMLNTTA</sequence>
<evidence type="ECO:0000313" key="2">
    <source>
        <dbReference type="Proteomes" id="UP000184020"/>
    </source>
</evidence>
<protein>
    <recommendedName>
        <fullName evidence="3">Plasmid stabilization system protein ParE</fullName>
    </recommendedName>
</protein>
<dbReference type="AlphaFoldDB" id="A0A1M5NLD0"/>
<dbReference type="EMBL" id="FQWF01000011">
    <property type="protein sequence ID" value="SHG89733.1"/>
    <property type="molecule type" value="Genomic_DNA"/>
</dbReference>
<dbReference type="InterPro" id="IPR035093">
    <property type="entry name" value="RelE/ParE_toxin_dom_sf"/>
</dbReference>
<evidence type="ECO:0000313" key="1">
    <source>
        <dbReference type="EMBL" id="SHG89733.1"/>
    </source>
</evidence>
<accession>A0A1M5NLD0</accession>
<proteinExistence type="predicted"/>
<reference evidence="2" key="1">
    <citation type="submission" date="2016-11" db="EMBL/GenBank/DDBJ databases">
        <authorList>
            <person name="Varghese N."/>
            <person name="Submissions S."/>
        </authorList>
    </citation>
    <scope>NUCLEOTIDE SEQUENCE [LARGE SCALE GENOMIC DNA]</scope>
    <source>
        <strain evidence="2">DSM 17659</strain>
    </source>
</reference>
<dbReference type="STRING" id="229205.SAMN05444372_111103"/>